<comment type="caution">
    <text evidence="1">The sequence shown here is derived from an EMBL/GenBank/DDBJ whole genome shotgun (WGS) entry which is preliminary data.</text>
</comment>
<organism evidence="1">
    <name type="scientific">Brassica cretica</name>
    <name type="common">Mustard</name>
    <dbReference type="NCBI Taxonomy" id="69181"/>
    <lineage>
        <taxon>Eukaryota</taxon>
        <taxon>Viridiplantae</taxon>
        <taxon>Streptophyta</taxon>
        <taxon>Embryophyta</taxon>
        <taxon>Tracheophyta</taxon>
        <taxon>Spermatophyta</taxon>
        <taxon>Magnoliopsida</taxon>
        <taxon>eudicotyledons</taxon>
        <taxon>Gunneridae</taxon>
        <taxon>Pentapetalae</taxon>
        <taxon>rosids</taxon>
        <taxon>malvids</taxon>
        <taxon>Brassicales</taxon>
        <taxon>Brassicaceae</taxon>
        <taxon>Brassiceae</taxon>
        <taxon>Brassica</taxon>
    </lineage>
</organism>
<protein>
    <submittedName>
        <fullName evidence="1">Uncharacterized protein</fullName>
    </submittedName>
</protein>
<sequence length="75" mass="8537">MAREGRGGLLHAIRSCSQHVQHEVDRPSSCVSHCIRSGHAARHVEHEVDRPSTRCRYACNRSMQLAMCDLLWRLA</sequence>
<gene>
    <name evidence="1" type="ORF">F2Q70_00011003</name>
</gene>
<accession>A0A8S9LV89</accession>
<dbReference type="EMBL" id="QGKY02000089">
    <property type="protein sequence ID" value="KAF2611295.1"/>
    <property type="molecule type" value="Genomic_DNA"/>
</dbReference>
<proteinExistence type="predicted"/>
<reference evidence="1" key="1">
    <citation type="submission" date="2019-12" db="EMBL/GenBank/DDBJ databases">
        <title>Genome sequencing and annotation of Brassica cretica.</title>
        <authorList>
            <person name="Studholme D.J."/>
            <person name="Sarris P.F."/>
        </authorList>
    </citation>
    <scope>NUCLEOTIDE SEQUENCE</scope>
    <source>
        <strain evidence="1">PFS-102/07</strain>
        <tissue evidence="1">Leaf</tissue>
    </source>
</reference>
<evidence type="ECO:0000313" key="1">
    <source>
        <dbReference type="EMBL" id="KAF2611295.1"/>
    </source>
</evidence>
<name>A0A8S9LV89_BRACR</name>
<dbReference type="AlphaFoldDB" id="A0A8S9LV89"/>